<dbReference type="KEGG" id="lrz:BJI69_01040"/>
<sequence length="232" mass="25323">MDTSVLDNPLWHSLTGEHAALARRSGDALWYGDAYAPFVAVASPAAHVVDDPRLVGRRYFLGVAPEVLPERWIRAPVDAGHAVPDTLQLVRALDAPDLDTEETVSVLGNEHRERMRALTSLVYPEFFREHTAALGTYVGILQESRLIAMAGERMAVPGAREISAVCTHPEFAGRGLARALLVALVNRHREHGLVSFLHVSAGNEGATRLYEKLGFVHRATLTLTAVDIAKSH</sequence>
<keyword evidence="2" id="KW-0012">Acyltransferase</keyword>
<dbReference type="CDD" id="cd04301">
    <property type="entry name" value="NAT_SF"/>
    <property type="match status" value="1"/>
</dbReference>
<dbReference type="PANTHER" id="PTHR43420">
    <property type="entry name" value="ACETYLTRANSFERASE"/>
    <property type="match status" value="1"/>
</dbReference>
<evidence type="ECO:0000259" key="3">
    <source>
        <dbReference type="PROSITE" id="PS51186"/>
    </source>
</evidence>
<reference evidence="5" key="1">
    <citation type="submission" date="2016-09" db="EMBL/GenBank/DDBJ databases">
        <authorList>
            <person name="Lysoe E."/>
        </authorList>
    </citation>
    <scope>NUCLEOTIDE SEQUENCE [LARGE SCALE GENOMIC DNA]</scope>
    <source>
        <strain evidence="5">LJ96T</strain>
    </source>
</reference>
<dbReference type="EMBL" id="CP017480">
    <property type="protein sequence ID" value="APG02628.1"/>
    <property type="molecule type" value="Genomic_DNA"/>
</dbReference>
<feature type="domain" description="N-acetyltransferase" evidence="3">
    <location>
        <begin position="88"/>
        <end position="232"/>
    </location>
</feature>
<evidence type="ECO:0000256" key="2">
    <source>
        <dbReference type="ARBA" id="ARBA00023315"/>
    </source>
</evidence>
<name>A0A1L3ENI1_9GAMM</name>
<evidence type="ECO:0000313" key="4">
    <source>
        <dbReference type="EMBL" id="APG02628.1"/>
    </source>
</evidence>
<dbReference type="GO" id="GO:0016747">
    <property type="term" value="F:acyltransferase activity, transferring groups other than amino-acyl groups"/>
    <property type="evidence" value="ECO:0007669"/>
    <property type="project" value="InterPro"/>
</dbReference>
<organism evidence="4 5">
    <name type="scientific">Luteibacter rhizovicinus DSM 16549</name>
    <dbReference type="NCBI Taxonomy" id="1440763"/>
    <lineage>
        <taxon>Bacteria</taxon>
        <taxon>Pseudomonadati</taxon>
        <taxon>Pseudomonadota</taxon>
        <taxon>Gammaproteobacteria</taxon>
        <taxon>Lysobacterales</taxon>
        <taxon>Rhodanobacteraceae</taxon>
        <taxon>Luteibacter</taxon>
    </lineage>
</organism>
<dbReference type="STRING" id="1440763.BJI69_01040"/>
<dbReference type="Proteomes" id="UP000182987">
    <property type="component" value="Chromosome"/>
</dbReference>
<dbReference type="PROSITE" id="PS51186">
    <property type="entry name" value="GNAT"/>
    <property type="match status" value="1"/>
</dbReference>
<dbReference type="InterPro" id="IPR050680">
    <property type="entry name" value="YpeA/RimI_acetyltransf"/>
</dbReference>
<proteinExistence type="predicted"/>
<dbReference type="Pfam" id="PF08445">
    <property type="entry name" value="FR47"/>
    <property type="match status" value="1"/>
</dbReference>
<dbReference type="InterPro" id="IPR000182">
    <property type="entry name" value="GNAT_dom"/>
</dbReference>
<keyword evidence="1" id="KW-0808">Transferase</keyword>
<dbReference type="OrthoDB" id="9796919at2"/>
<gene>
    <name evidence="4" type="ORF">BJI69_01040</name>
</gene>
<evidence type="ECO:0000313" key="5">
    <source>
        <dbReference type="Proteomes" id="UP000182987"/>
    </source>
</evidence>
<dbReference type="SUPFAM" id="SSF55729">
    <property type="entry name" value="Acyl-CoA N-acyltransferases (Nat)"/>
    <property type="match status" value="1"/>
</dbReference>
<dbReference type="InterPro" id="IPR013653">
    <property type="entry name" value="GCN5-like_dom"/>
</dbReference>
<dbReference type="Gene3D" id="3.40.630.30">
    <property type="match status" value="1"/>
</dbReference>
<evidence type="ECO:0000256" key="1">
    <source>
        <dbReference type="ARBA" id="ARBA00022679"/>
    </source>
</evidence>
<keyword evidence="5" id="KW-1185">Reference proteome</keyword>
<dbReference type="AlphaFoldDB" id="A0A1L3ENI1"/>
<protein>
    <recommendedName>
        <fullName evidence="3">N-acetyltransferase domain-containing protein</fullName>
    </recommendedName>
</protein>
<dbReference type="PANTHER" id="PTHR43420:SF3">
    <property type="entry name" value="N-ACETYLTRANSFERASE DOMAIN-CONTAINING PROTEIN"/>
    <property type="match status" value="1"/>
</dbReference>
<accession>A0A1L3ENI1</accession>
<dbReference type="RefSeq" id="WP_046978497.1">
    <property type="nucleotide sequence ID" value="NZ_CP017480.1"/>
</dbReference>
<dbReference type="InterPro" id="IPR016181">
    <property type="entry name" value="Acyl_CoA_acyltransferase"/>
</dbReference>